<protein>
    <recommendedName>
        <fullName evidence="2">DUF3456 domain-containing protein</fullName>
    </recommendedName>
</protein>
<feature type="compositionally biased region" description="Pro residues" evidence="1">
    <location>
        <begin position="199"/>
        <end position="210"/>
    </location>
</feature>
<feature type="region of interest" description="Disordered" evidence="1">
    <location>
        <begin position="1233"/>
        <end position="1264"/>
    </location>
</feature>
<feature type="compositionally biased region" description="Basic residues" evidence="1">
    <location>
        <begin position="457"/>
        <end position="472"/>
    </location>
</feature>
<feature type="region of interest" description="Disordered" evidence="1">
    <location>
        <begin position="547"/>
        <end position="569"/>
    </location>
</feature>
<feature type="region of interest" description="Disordered" evidence="1">
    <location>
        <begin position="242"/>
        <end position="291"/>
    </location>
</feature>
<dbReference type="RefSeq" id="XP_002950719.1">
    <property type="nucleotide sequence ID" value="XM_002950673.1"/>
</dbReference>
<accession>D8TWF0</accession>
<feature type="region of interest" description="Disordered" evidence="1">
    <location>
        <begin position="181"/>
        <end position="215"/>
    </location>
</feature>
<evidence type="ECO:0000256" key="1">
    <source>
        <dbReference type="SAM" id="MobiDB-lite"/>
    </source>
</evidence>
<feature type="compositionally biased region" description="Low complexity" evidence="1">
    <location>
        <begin position="280"/>
        <end position="291"/>
    </location>
</feature>
<feature type="region of interest" description="Disordered" evidence="1">
    <location>
        <begin position="589"/>
        <end position="611"/>
    </location>
</feature>
<dbReference type="Proteomes" id="UP000001058">
    <property type="component" value="Unassembled WGS sequence"/>
</dbReference>
<feature type="compositionally biased region" description="Pro residues" evidence="1">
    <location>
        <begin position="551"/>
        <end position="563"/>
    </location>
</feature>
<reference evidence="3 4" key="1">
    <citation type="journal article" date="2010" name="Science">
        <title>Genomic analysis of organismal complexity in the multicellular green alga Volvox carteri.</title>
        <authorList>
            <person name="Prochnik S.E."/>
            <person name="Umen J."/>
            <person name="Nedelcu A.M."/>
            <person name="Hallmann A."/>
            <person name="Miller S.M."/>
            <person name="Nishii I."/>
            <person name="Ferris P."/>
            <person name="Kuo A."/>
            <person name="Mitros T."/>
            <person name="Fritz-Laylin L.K."/>
            <person name="Hellsten U."/>
            <person name="Chapman J."/>
            <person name="Simakov O."/>
            <person name="Rensing S.A."/>
            <person name="Terry A."/>
            <person name="Pangilinan J."/>
            <person name="Kapitonov V."/>
            <person name="Jurka J."/>
            <person name="Salamov A."/>
            <person name="Shapiro H."/>
            <person name="Schmutz J."/>
            <person name="Grimwood J."/>
            <person name="Lindquist E."/>
            <person name="Lucas S."/>
            <person name="Grigoriev I.V."/>
            <person name="Schmitt R."/>
            <person name="Kirk D."/>
            <person name="Rokhsar D.S."/>
        </authorList>
    </citation>
    <scope>NUCLEOTIDE SEQUENCE [LARGE SCALE GENOMIC DNA]</scope>
    <source>
        <strain evidence="4">f. Nagariensis / Eve</strain>
    </source>
</reference>
<dbReference type="InterPro" id="IPR021852">
    <property type="entry name" value="DUF3456"/>
</dbReference>
<feature type="compositionally biased region" description="Pro residues" evidence="1">
    <location>
        <begin position="247"/>
        <end position="256"/>
    </location>
</feature>
<keyword evidence="4" id="KW-1185">Reference proteome</keyword>
<dbReference type="KEGG" id="vcn:VOLCADRAFT_91191"/>
<dbReference type="eggNOG" id="ENOG502RXZQ">
    <property type="taxonomic scope" value="Eukaryota"/>
</dbReference>
<dbReference type="OrthoDB" id="192915at2759"/>
<name>D8TWF0_VOLCA</name>
<gene>
    <name evidence="3" type="ORF">VOLCADRAFT_91191</name>
</gene>
<proteinExistence type="predicted"/>
<organism evidence="4">
    <name type="scientific">Volvox carteri f. nagariensis</name>
    <dbReference type="NCBI Taxonomy" id="3068"/>
    <lineage>
        <taxon>Eukaryota</taxon>
        <taxon>Viridiplantae</taxon>
        <taxon>Chlorophyta</taxon>
        <taxon>core chlorophytes</taxon>
        <taxon>Chlorophyceae</taxon>
        <taxon>CS clade</taxon>
        <taxon>Chlamydomonadales</taxon>
        <taxon>Volvocaceae</taxon>
        <taxon>Volvox</taxon>
    </lineage>
</organism>
<dbReference type="GeneID" id="9617990"/>
<feature type="region of interest" description="Disordered" evidence="1">
    <location>
        <begin position="318"/>
        <end position="343"/>
    </location>
</feature>
<dbReference type="Pfam" id="PF11938">
    <property type="entry name" value="DUF3456"/>
    <property type="match status" value="1"/>
</dbReference>
<feature type="region of interest" description="Disordered" evidence="1">
    <location>
        <begin position="1"/>
        <end position="65"/>
    </location>
</feature>
<evidence type="ECO:0000313" key="3">
    <source>
        <dbReference type="EMBL" id="EFJ48034.1"/>
    </source>
</evidence>
<feature type="region of interest" description="Disordered" evidence="1">
    <location>
        <begin position="703"/>
        <end position="746"/>
    </location>
</feature>
<sequence>MEESEASIEAMQASAPHSAGSRLLGRTTGRGFGGYDSLPVPSATSTERQPFFPTMRTPRSPSHALGAAADIPPALATRAPIPRSSSIAHSATQVQITSPSAAFAADSIDPAMPYIRGGGKAASIGHGSIALTADQLIATNDIKRRKIERLEKLLRGVITPSVLDEYGISYGSTAAHGLLAGGGGGGGASRSGASRRNLLPPPLPSSPPSPDLRLRMSPSHRWLLSTSLQKMRENRLQLLQMKENSGPPAPRDPPAPSAAAAATGTEVHGGSPPPPPPPQRQQQHSSTASASAVLWSGPASLHLAVVARARTARRVLRRRQGPVAEEPVAADVASTSATAAPVTAVAGSPVAAEADDLLASSRRRRRRQRASSMSTEAAATAVAAVAEAAQEPDSADVRGAVASLSLAAGATAAAAQPATAGGLVAEAAEAAAEPEMPEAAEALPLDRSVAFPSHPHQSSHQHHHHHHHHHNRQQQQQLLPQEAPEGEGPEASLVAVQVAEGDVRQPSQPLLLPLQEEQQQQQQEVVEGREPCRALGDVANWVAGEIEGDVQPPPPPPPAPPHPAGENVATRSRAAVVVLKPRPARAATAITGGDGGIDSAPSVAPRKPLTSRGMEVEVESCHRDDGPSVRSLCLFLNSATKVGSLELNAEQMMWLEEKLCAQAPLLNCVDVSNVMSSLARLTADPHHYYDYDYINNINKNNDNNDNNINNINNDKDHHNFNQQSHHHHHHHQQQQQQGAVTRSSHYISHHHHYYHHRQQQQEQQYYYDHHNRRNHNHQQDGKGEMESSGIAATATATAVRSAVAAVAEAMNSVGGYSSATTNNISRRVPITTTTTNNDEVVHGRKIRVRPRVETILAILWRSAQLLPHTRADEVVTLLYSLARLGFRAPGEYTTALLSRCLSLRHACTPQALALVIWAAPRIRRRPPRSWLAAMVEQAVRRVGDFTPPLLTALLCGLARACVSPGGRSAAAWSALEPAAAAPFVRRVAELLPSYDAPRDLANVAWALATLPPDCVPTHGSRFWGDLARRGRELGFCSFGSQSLANLLWSLAKVAVKRSGGGGGAAVVQYQLFGGAAGVRELVLALERNLYDMNAAELSMTLWALGQLRLDPGKHWVEAAAQRAVGLLRRMRLRGLSALVHSITWIKSYGPSEEVAELQRRIDKEPVRNHLDLRHRLDKDGQRYGKVIAYRSSELRAVELLDGLCSSMRDYSLVHPIGKKTKFWLKVKGEGAGNTGAVTRPQREEEDEKSKGKVQNGKIVPHGTRQPGCLSPPFVRLEAYCGTLLEEYEEEIYAGVMKGGFDSQGVEAVLCRSIISPCPIAAPAPSGDTESASQAAAADDVEREATAEEAAAAASGYVEELTLKGDADGNVEL</sequence>
<dbReference type="InParanoid" id="D8TWF0"/>
<feature type="region of interest" description="Disordered" evidence="1">
    <location>
        <begin position="1321"/>
        <end position="1349"/>
    </location>
</feature>
<feature type="region of interest" description="Disordered" evidence="1">
    <location>
        <begin position="449"/>
        <end position="490"/>
    </location>
</feature>
<evidence type="ECO:0000313" key="4">
    <source>
        <dbReference type="Proteomes" id="UP000001058"/>
    </source>
</evidence>
<evidence type="ECO:0000259" key="2">
    <source>
        <dbReference type="Pfam" id="PF11938"/>
    </source>
</evidence>
<feature type="compositionally biased region" description="Low complexity" evidence="1">
    <location>
        <begin position="322"/>
        <end position="343"/>
    </location>
</feature>
<feature type="compositionally biased region" description="Low complexity" evidence="1">
    <location>
        <begin position="703"/>
        <end position="712"/>
    </location>
</feature>
<feature type="domain" description="DUF3456" evidence="2">
    <location>
        <begin position="1154"/>
        <end position="1313"/>
    </location>
</feature>
<dbReference type="EMBL" id="GL378341">
    <property type="protein sequence ID" value="EFJ48034.1"/>
    <property type="molecule type" value="Genomic_DNA"/>
</dbReference>